<keyword evidence="5" id="KW-0067">ATP-binding</keyword>
<feature type="domain" description="UBC core" evidence="11">
    <location>
        <begin position="301"/>
        <end position="449"/>
    </location>
</feature>
<feature type="chain" id="PRO_5029707148" description="E2 ubiquitin-conjugating enzyme" evidence="9">
    <location>
        <begin position="17"/>
        <end position="1057"/>
    </location>
</feature>
<evidence type="ECO:0000259" key="11">
    <source>
        <dbReference type="PROSITE" id="PS50127"/>
    </source>
</evidence>
<dbReference type="GO" id="GO:0005524">
    <property type="term" value="F:ATP binding"/>
    <property type="evidence" value="ECO:0007669"/>
    <property type="project" value="UniProtKB-KW"/>
</dbReference>
<dbReference type="InterPro" id="IPR023313">
    <property type="entry name" value="UBQ-conjugating_AS"/>
</dbReference>
<dbReference type="EC" id="2.3.2.23" evidence="1"/>
<keyword evidence="9" id="KW-0732">Signal</keyword>
<dbReference type="SMART" id="SM00165">
    <property type="entry name" value="UBA"/>
    <property type="match status" value="1"/>
</dbReference>
<organism evidence="13 14">
    <name type="scientific">Perkinsus chesapeaki</name>
    <name type="common">Clam parasite</name>
    <name type="synonym">Perkinsus andrewsi</name>
    <dbReference type="NCBI Taxonomy" id="330153"/>
    <lineage>
        <taxon>Eukaryota</taxon>
        <taxon>Sar</taxon>
        <taxon>Alveolata</taxon>
        <taxon>Perkinsozoa</taxon>
        <taxon>Perkinsea</taxon>
        <taxon>Perkinsida</taxon>
        <taxon>Perkinsidae</taxon>
        <taxon>Perkinsus</taxon>
    </lineage>
</organism>
<feature type="domain" description="WLM" evidence="12">
    <location>
        <begin position="1"/>
        <end position="173"/>
    </location>
</feature>
<evidence type="ECO:0000256" key="3">
    <source>
        <dbReference type="ARBA" id="ARBA00022741"/>
    </source>
</evidence>
<dbReference type="GO" id="GO:0061631">
    <property type="term" value="F:ubiquitin conjugating enzyme activity"/>
    <property type="evidence" value="ECO:0007669"/>
    <property type="project" value="UniProtKB-EC"/>
</dbReference>
<gene>
    <name evidence="13" type="primary">UBE2K</name>
    <name evidence="13" type="ORF">FOL47_007467</name>
</gene>
<keyword evidence="4" id="KW-0833">Ubl conjugation pathway</keyword>
<dbReference type="FunFam" id="3.10.110.10:FF:000037">
    <property type="entry name" value="ubiquitin-conjugating enzyme E2 27"/>
    <property type="match status" value="1"/>
</dbReference>
<evidence type="ECO:0000259" key="10">
    <source>
        <dbReference type="PROSITE" id="PS50030"/>
    </source>
</evidence>
<comment type="caution">
    <text evidence="13">The sequence shown here is derived from an EMBL/GenBank/DDBJ whole genome shotgun (WGS) entry which is preliminary data.</text>
</comment>
<dbReference type="InterPro" id="IPR030379">
    <property type="entry name" value="G_SEPTIN_dom"/>
</dbReference>
<keyword evidence="7" id="KW-0342">GTP-binding</keyword>
<evidence type="ECO:0000259" key="12">
    <source>
        <dbReference type="PROSITE" id="PS51397"/>
    </source>
</evidence>
<dbReference type="AlphaFoldDB" id="A0A7J6LLF3"/>
<dbReference type="Proteomes" id="UP000591131">
    <property type="component" value="Unassembled WGS sequence"/>
</dbReference>
<keyword evidence="3 7" id="KW-0547">Nucleotide-binding</keyword>
<feature type="compositionally biased region" description="Basic and acidic residues" evidence="8">
    <location>
        <begin position="148"/>
        <end position="183"/>
    </location>
</feature>
<evidence type="ECO:0000256" key="7">
    <source>
        <dbReference type="RuleBase" id="RU004560"/>
    </source>
</evidence>
<dbReference type="InterPro" id="IPR016135">
    <property type="entry name" value="UBQ-conjugating_enzyme/RWD"/>
</dbReference>
<dbReference type="Pfam" id="PF00735">
    <property type="entry name" value="Septin"/>
    <property type="match status" value="1"/>
</dbReference>
<evidence type="ECO:0000313" key="13">
    <source>
        <dbReference type="EMBL" id="KAF4659741.1"/>
    </source>
</evidence>
<dbReference type="InterPro" id="IPR013536">
    <property type="entry name" value="WLM_dom"/>
</dbReference>
<feature type="compositionally biased region" description="Basic and acidic residues" evidence="8">
    <location>
        <begin position="999"/>
        <end position="1011"/>
    </location>
</feature>
<dbReference type="PANTHER" id="PTHR24068">
    <property type="entry name" value="UBIQUITIN-CONJUGATING ENZYME E2"/>
    <property type="match status" value="1"/>
</dbReference>
<feature type="region of interest" description="Disordered" evidence="8">
    <location>
        <begin position="856"/>
        <end position="888"/>
    </location>
</feature>
<dbReference type="PROSITE" id="PS50030">
    <property type="entry name" value="UBA"/>
    <property type="match status" value="1"/>
</dbReference>
<evidence type="ECO:0000313" key="14">
    <source>
        <dbReference type="Proteomes" id="UP000591131"/>
    </source>
</evidence>
<dbReference type="Pfam" id="PF08325">
    <property type="entry name" value="WLM"/>
    <property type="match status" value="1"/>
</dbReference>
<dbReference type="EMBL" id="JAAPAO010000441">
    <property type="protein sequence ID" value="KAF4659741.1"/>
    <property type="molecule type" value="Genomic_DNA"/>
</dbReference>
<feature type="domain" description="UBA" evidence="10">
    <location>
        <begin position="454"/>
        <end position="494"/>
    </location>
</feature>
<reference evidence="13 14" key="1">
    <citation type="submission" date="2020-04" db="EMBL/GenBank/DDBJ databases">
        <title>Perkinsus chesapeaki whole genome sequence.</title>
        <authorList>
            <person name="Bogema D.R."/>
        </authorList>
    </citation>
    <scope>NUCLEOTIDE SEQUENCE [LARGE SCALE GENOMIC DNA]</scope>
    <source>
        <strain evidence="13">ATCC PRA-425</strain>
    </source>
</reference>
<feature type="active site" description="Glycyl thioester intermediate" evidence="6">
    <location>
        <position position="387"/>
    </location>
</feature>
<evidence type="ECO:0000256" key="9">
    <source>
        <dbReference type="SAM" id="SignalP"/>
    </source>
</evidence>
<dbReference type="PROSITE" id="PS00183">
    <property type="entry name" value="UBC_1"/>
    <property type="match status" value="1"/>
</dbReference>
<protein>
    <recommendedName>
        <fullName evidence="1">E2 ubiquitin-conjugating enzyme</fullName>
        <ecNumber evidence="1">2.3.2.23</ecNumber>
    </recommendedName>
</protein>
<feature type="compositionally biased region" description="Low complexity" evidence="8">
    <location>
        <begin position="215"/>
        <end position="228"/>
    </location>
</feature>
<dbReference type="SUPFAM" id="SSF54495">
    <property type="entry name" value="UBC-like"/>
    <property type="match status" value="1"/>
</dbReference>
<dbReference type="CDD" id="cd23800">
    <property type="entry name" value="UBCc_UBE2K"/>
    <property type="match status" value="1"/>
</dbReference>
<evidence type="ECO:0000256" key="5">
    <source>
        <dbReference type="ARBA" id="ARBA00022840"/>
    </source>
</evidence>
<feature type="region of interest" description="Disordered" evidence="8">
    <location>
        <begin position="511"/>
        <end position="598"/>
    </location>
</feature>
<dbReference type="InterPro" id="IPR000608">
    <property type="entry name" value="UBC"/>
</dbReference>
<proteinExistence type="inferred from homology"/>
<dbReference type="Gene3D" id="3.10.110.10">
    <property type="entry name" value="Ubiquitin Conjugating Enzyme"/>
    <property type="match status" value="1"/>
</dbReference>
<dbReference type="SUPFAM" id="SSF46934">
    <property type="entry name" value="UBA-like"/>
    <property type="match status" value="1"/>
</dbReference>
<feature type="region of interest" description="Disordered" evidence="8">
    <location>
        <begin position="999"/>
        <end position="1020"/>
    </location>
</feature>
<dbReference type="Gene3D" id="3.40.50.300">
    <property type="entry name" value="P-loop containing nucleotide triphosphate hydrolases"/>
    <property type="match status" value="1"/>
</dbReference>
<dbReference type="Gene3D" id="1.10.8.10">
    <property type="entry name" value="DNA helicase RuvA subunit, C-terminal domain"/>
    <property type="match status" value="1"/>
</dbReference>
<dbReference type="GO" id="GO:0005525">
    <property type="term" value="F:GTP binding"/>
    <property type="evidence" value="ECO:0007669"/>
    <property type="project" value="UniProtKB-KW"/>
</dbReference>
<evidence type="ECO:0000256" key="6">
    <source>
        <dbReference type="PROSITE-ProRule" id="PRU10133"/>
    </source>
</evidence>
<comment type="similarity">
    <text evidence="7">Belongs to the TRAFAC class TrmE-Era-EngA-EngB-Septin-like GTPase superfamily. Septin GTPase family.</text>
</comment>
<feature type="compositionally biased region" description="Basic and acidic residues" evidence="8">
    <location>
        <begin position="229"/>
        <end position="240"/>
    </location>
</feature>
<accession>A0A7J6LLF3</accession>
<sequence length="1057" mass="116584">MSIAALIAFPVDLCLCAPLCLYCIFYIFHLSRPWVPTKRGSVLSSNASNIVEYTEVHYGTVLHELVHNSYGPHNAAFYKCLDSIKAECEVLILGHPLSSELFNRKAHRPDESASTSSDKLVEFSPEVGQRKPRKARTPRIKRGRGRKLGGDKKAYAELPQRELARMAAERRMRDAQLCDTHDDGPDDSPPVESSSSEREHKRKRIKPNNGDVCIPASSSTTTKPAKSSRTNDREERKIIELSDSSSSSDEDTKEEGVKFATDSTELLAEMSGLAERSDSRVQVFVSWSFYLFLVDMSLKSREQKRLNKELEDIRSQSEESSIDADTVGDDLTHWKGTIEGPPGTPYEGGHFIIDITIPPDYPYTPPKMQFDTKIWHPNISSQTGAICLDVLGKEWSPALTIRTALLSIQALLSCAEPDDPQDAEVANMYKSDRELFNKTAKYWTATFACVEAQAPHEEKIKNMCDMGFPRDQVVKALEAHNWDETVALNSLLEGRNGGFQWNMFSFIFGSPEERNSEQGDEPKGNESVGVGEKGGGPEMQNMEEERARPTLETLSPIGYEKASSPSFGGDIRGGDEEAEDTSPLSRTAPGGPSRTASIYDDLSSLSTIISRDLRFTDDMSSDAAAATVLQKLEKQNKWRFRSTGCRLNILLVGRPGVGKSTLRDKMMRSWVEVGSRQGSLGLQRIYQVTDKPAAFSFQVTITESPEVSQQLVENLEMSLLAYRTRRRRLRRDQNQRRLPTLGDCSAGDQAFPDDRIHVCLFMMRAAPLGSMDLSLDVMKGISKLTNLIPVLSKVDQVSRFELSMIRASVRQSILAAKIALFEDWYGFRSTLAPSTGDCDNGALSVYAGYGALGASTDTSQGTSENGQSDGKSCEGTNGDFSPADSSACPTPVAKNPLLANSGVADGTLYNGELLYGFSPFYVPPFNPHGSSTNGSNRAPRPGATSSRMCLLPHPDLSLHQLLEREPTAECSSQIDEFHTYIRPARGTRDITVDEVTLEGRREEEKSHENPSEHLASITPSSSNVAIAESAVARLQGQVLQSPLILDQASTYDEQDLR</sequence>
<dbReference type="Pfam" id="PF00627">
    <property type="entry name" value="UBA"/>
    <property type="match status" value="1"/>
</dbReference>
<dbReference type="SMART" id="SM00212">
    <property type="entry name" value="UBCc"/>
    <property type="match status" value="1"/>
</dbReference>
<name>A0A7J6LLF3_PERCH</name>
<evidence type="ECO:0000256" key="4">
    <source>
        <dbReference type="ARBA" id="ARBA00022786"/>
    </source>
</evidence>
<evidence type="ECO:0000256" key="1">
    <source>
        <dbReference type="ARBA" id="ARBA00012486"/>
    </source>
</evidence>
<dbReference type="InterPro" id="IPR015940">
    <property type="entry name" value="UBA"/>
</dbReference>
<evidence type="ECO:0000256" key="2">
    <source>
        <dbReference type="ARBA" id="ARBA00022679"/>
    </source>
</evidence>
<dbReference type="PROSITE" id="PS50127">
    <property type="entry name" value="UBC_2"/>
    <property type="match status" value="1"/>
</dbReference>
<dbReference type="InterPro" id="IPR009060">
    <property type="entry name" value="UBA-like_sf"/>
</dbReference>
<evidence type="ECO:0000256" key="8">
    <source>
        <dbReference type="SAM" id="MobiDB-lite"/>
    </source>
</evidence>
<dbReference type="PROSITE" id="PS51397">
    <property type="entry name" value="WLM"/>
    <property type="match status" value="1"/>
</dbReference>
<dbReference type="InterPro" id="IPR027417">
    <property type="entry name" value="P-loop_NTPase"/>
</dbReference>
<dbReference type="SUPFAM" id="SSF52540">
    <property type="entry name" value="P-loop containing nucleoside triphosphate hydrolases"/>
    <property type="match status" value="1"/>
</dbReference>
<feature type="compositionally biased region" description="Basic residues" evidence="8">
    <location>
        <begin position="130"/>
        <end position="147"/>
    </location>
</feature>
<dbReference type="Pfam" id="PF00179">
    <property type="entry name" value="UQ_con"/>
    <property type="match status" value="1"/>
</dbReference>
<keyword evidence="2" id="KW-0808">Transferase</keyword>
<feature type="signal peptide" evidence="9">
    <location>
        <begin position="1"/>
        <end position="16"/>
    </location>
</feature>
<keyword evidence="14" id="KW-1185">Reference proteome</keyword>
<feature type="region of interest" description="Disordered" evidence="8">
    <location>
        <begin position="106"/>
        <end position="258"/>
    </location>
</feature>
<dbReference type="OrthoDB" id="7851174at2759"/>
<dbReference type="CDD" id="cd14314">
    <property type="entry name" value="UBA_II_E2_pyUCE_like"/>
    <property type="match status" value="1"/>
</dbReference>
<feature type="compositionally biased region" description="Basic and acidic residues" evidence="8">
    <location>
        <begin position="511"/>
        <end position="524"/>
    </location>
</feature>